<evidence type="ECO:0000313" key="1">
    <source>
        <dbReference type="EMBL" id="CAG9932403.1"/>
    </source>
</evidence>
<proteinExistence type="predicted"/>
<keyword evidence="2" id="KW-1185">Reference proteome</keyword>
<sequence length="162" mass="18681">MIKLHLESLDNLDLEPIIVKAIDAIDGYGWSFDKAIEVAEEYRRFLALCLLFPDDSMVPSNVVDDFWHLHILDTQKYAVDCENFFGYFLHHFPYFGMRGNHDEKNLEIAWYATLDAYKMTFGSTPSAELWPRSNRCPNCGKRANSMSVDIRPTLRDIGLAIV</sequence>
<evidence type="ECO:0000313" key="2">
    <source>
        <dbReference type="Proteomes" id="UP000839052"/>
    </source>
</evidence>
<reference evidence="1 2" key="1">
    <citation type="submission" date="2021-10" db="EMBL/GenBank/DDBJ databases">
        <authorList>
            <person name="Koch H."/>
        </authorList>
    </citation>
    <scope>NUCLEOTIDE SEQUENCE [LARGE SCALE GENOMIC DNA]</scope>
    <source>
        <strain evidence="1">6680</strain>
    </source>
</reference>
<dbReference type="Proteomes" id="UP000839052">
    <property type="component" value="Chromosome"/>
</dbReference>
<accession>A0ABN8ANY8</accession>
<evidence type="ECO:0008006" key="3">
    <source>
        <dbReference type="Google" id="ProtNLM"/>
    </source>
</evidence>
<organism evidence="1 2">
    <name type="scientific">Candidatus Nitrotoga arctica</name>
    <dbReference type="NCBI Taxonomy" id="453162"/>
    <lineage>
        <taxon>Bacteria</taxon>
        <taxon>Pseudomonadati</taxon>
        <taxon>Pseudomonadota</taxon>
        <taxon>Betaproteobacteria</taxon>
        <taxon>Nitrosomonadales</taxon>
        <taxon>Gallionellaceae</taxon>
        <taxon>Candidatus Nitrotoga</taxon>
    </lineage>
</organism>
<gene>
    <name evidence="1" type="ORF">NTG6680_1150</name>
</gene>
<dbReference type="EMBL" id="OU912926">
    <property type="protein sequence ID" value="CAG9932403.1"/>
    <property type="molecule type" value="Genomic_DNA"/>
</dbReference>
<name>A0ABN8ANY8_9PROT</name>
<dbReference type="RefSeq" id="WP_239796341.1">
    <property type="nucleotide sequence ID" value="NZ_OU912926.1"/>
</dbReference>
<protein>
    <recommendedName>
        <fullName evidence="3">Calcineurin-like phosphoesterase</fullName>
    </recommendedName>
</protein>